<organism evidence="1 2">
    <name type="scientific">Cichorium intybus</name>
    <name type="common">Chicory</name>
    <dbReference type="NCBI Taxonomy" id="13427"/>
    <lineage>
        <taxon>Eukaryota</taxon>
        <taxon>Viridiplantae</taxon>
        <taxon>Streptophyta</taxon>
        <taxon>Embryophyta</taxon>
        <taxon>Tracheophyta</taxon>
        <taxon>Spermatophyta</taxon>
        <taxon>Magnoliopsida</taxon>
        <taxon>eudicotyledons</taxon>
        <taxon>Gunneridae</taxon>
        <taxon>Pentapetalae</taxon>
        <taxon>asterids</taxon>
        <taxon>campanulids</taxon>
        <taxon>Asterales</taxon>
        <taxon>Asteraceae</taxon>
        <taxon>Cichorioideae</taxon>
        <taxon>Cichorieae</taxon>
        <taxon>Cichoriinae</taxon>
        <taxon>Cichorium</taxon>
    </lineage>
</organism>
<comment type="caution">
    <text evidence="1">The sequence shown here is derived from an EMBL/GenBank/DDBJ whole genome shotgun (WGS) entry which is preliminary data.</text>
</comment>
<gene>
    <name evidence="1" type="ORF">L2E82_49589</name>
</gene>
<protein>
    <submittedName>
        <fullName evidence="1">Uncharacterized protein</fullName>
    </submittedName>
</protein>
<evidence type="ECO:0000313" key="2">
    <source>
        <dbReference type="Proteomes" id="UP001055811"/>
    </source>
</evidence>
<accession>A0ACB8Z0W6</accession>
<keyword evidence="2" id="KW-1185">Reference proteome</keyword>
<proteinExistence type="predicted"/>
<dbReference type="EMBL" id="CM042017">
    <property type="protein sequence ID" value="KAI3691294.1"/>
    <property type="molecule type" value="Genomic_DNA"/>
</dbReference>
<reference evidence="1 2" key="2">
    <citation type="journal article" date="2022" name="Mol. Ecol. Resour.">
        <title>The genomes of chicory, endive, great burdock and yacon provide insights into Asteraceae paleo-polyploidization history and plant inulin production.</title>
        <authorList>
            <person name="Fan W."/>
            <person name="Wang S."/>
            <person name="Wang H."/>
            <person name="Wang A."/>
            <person name="Jiang F."/>
            <person name="Liu H."/>
            <person name="Zhao H."/>
            <person name="Xu D."/>
            <person name="Zhang Y."/>
        </authorList>
    </citation>
    <scope>NUCLEOTIDE SEQUENCE [LARGE SCALE GENOMIC DNA]</scope>
    <source>
        <strain evidence="2">cv. Punajuju</strain>
        <tissue evidence="1">Leaves</tissue>
    </source>
</reference>
<name>A0ACB8Z0W6_CICIN</name>
<evidence type="ECO:0000313" key="1">
    <source>
        <dbReference type="EMBL" id="KAI3691294.1"/>
    </source>
</evidence>
<dbReference type="Proteomes" id="UP001055811">
    <property type="component" value="Linkage Group LG09"/>
</dbReference>
<reference evidence="2" key="1">
    <citation type="journal article" date="2022" name="Mol. Ecol. Resour.">
        <title>The genomes of chicory, endive, great burdock and yacon provide insights into Asteraceae palaeo-polyploidization history and plant inulin production.</title>
        <authorList>
            <person name="Fan W."/>
            <person name="Wang S."/>
            <person name="Wang H."/>
            <person name="Wang A."/>
            <person name="Jiang F."/>
            <person name="Liu H."/>
            <person name="Zhao H."/>
            <person name="Xu D."/>
            <person name="Zhang Y."/>
        </authorList>
    </citation>
    <scope>NUCLEOTIDE SEQUENCE [LARGE SCALE GENOMIC DNA]</scope>
    <source>
        <strain evidence="2">cv. Punajuju</strain>
    </source>
</reference>
<sequence length="101" mass="11702">MHIQTLKSSEVHGTGKVLWTGNVKGEKERSKLLSARANTLLKNLKLQFSEIPNDRSSDSYLDKLLKNLRLQFSWCMRPEALLPLFRQFFIGLIKTLTQMRP</sequence>